<evidence type="ECO:0000313" key="4">
    <source>
        <dbReference type="Proteomes" id="UP000289600"/>
    </source>
</evidence>
<dbReference type="SMART" id="SM00176">
    <property type="entry name" value="RAN"/>
    <property type="match status" value="1"/>
</dbReference>
<dbReference type="SUPFAM" id="SSF52540">
    <property type="entry name" value="P-loop containing nucleoside triphosphate hydrolases"/>
    <property type="match status" value="1"/>
</dbReference>
<dbReference type="InterPro" id="IPR005225">
    <property type="entry name" value="Small_GTP-bd"/>
</dbReference>
<dbReference type="InterPro" id="IPR027417">
    <property type="entry name" value="P-loop_NTPase"/>
</dbReference>
<dbReference type="SMART" id="SM00173">
    <property type="entry name" value="RAS"/>
    <property type="match status" value="1"/>
</dbReference>
<dbReference type="GO" id="GO:0020002">
    <property type="term" value="C:host cell plasma membrane"/>
    <property type="evidence" value="ECO:0007669"/>
    <property type="project" value="UniProtKB-SubCell"/>
</dbReference>
<sequence length="196" mass="22705">MENNGFKVVLIGDSGVGKTSLVYWFLYKRKPYNTYPTIGAAFATKEIVINDSKIKLNIWDTAGQERFKSLARMYYNNTIGCICVFDVTDLNSFKNMDFWIKDFQIHNMGTEHIIIVVANKCDQPKYLWKVNEDQIKNYCDLIKCEYLYTNCVDGNNTDLLFEHLAQKMSKLDIVINHLSNLNTIKIDSNDYSKCTC</sequence>
<dbReference type="SMART" id="SM00175">
    <property type="entry name" value="RAB"/>
    <property type="match status" value="1"/>
</dbReference>
<keyword evidence="2" id="KW-0547">Nucleotide-binding</keyword>
<dbReference type="EMBL" id="MG807320">
    <property type="protein sequence ID" value="AVL94639.1"/>
    <property type="molecule type" value="Genomic_DNA"/>
</dbReference>
<dbReference type="SMART" id="SM00174">
    <property type="entry name" value="RHO"/>
    <property type="match status" value="1"/>
</dbReference>
<dbReference type="PROSITE" id="PS51419">
    <property type="entry name" value="RAB"/>
    <property type="match status" value="1"/>
</dbReference>
<dbReference type="Proteomes" id="UP000289600">
    <property type="component" value="Segment"/>
</dbReference>
<dbReference type="NCBIfam" id="TIGR00231">
    <property type="entry name" value="small_GTP"/>
    <property type="match status" value="1"/>
</dbReference>
<name>A0A2P1EL64_9VIRU</name>
<evidence type="ECO:0000313" key="3">
    <source>
        <dbReference type="EMBL" id="AVL94639.1"/>
    </source>
</evidence>
<dbReference type="Gene3D" id="3.40.50.300">
    <property type="entry name" value="P-loop containing nucleotide triphosphate hydrolases"/>
    <property type="match status" value="1"/>
</dbReference>
<keyword evidence="4" id="KW-1185">Reference proteome</keyword>
<dbReference type="GO" id="GO:0005525">
    <property type="term" value="F:GTP binding"/>
    <property type="evidence" value="ECO:0007669"/>
    <property type="project" value="InterPro"/>
</dbReference>
<protein>
    <submittedName>
        <fullName evidence="3">Rab family GTPase</fullName>
    </submittedName>
</protein>
<evidence type="ECO:0000256" key="1">
    <source>
        <dbReference type="ARBA" id="ARBA00004112"/>
    </source>
</evidence>
<proteinExistence type="predicted"/>
<reference evidence="4" key="1">
    <citation type="submission" date="2018-01" db="EMBL/GenBank/DDBJ databases">
        <title>Testimony of 'menage a trois' revealed by the proteome of Megavirus virophage.</title>
        <authorList>
            <person name="Jeudy S."/>
            <person name="Bertaux L."/>
            <person name="Alempic J.-M."/>
            <person name="Lartigue A."/>
            <person name="Legendre M."/>
            <person name="Philippe N."/>
            <person name="Beucher L."/>
            <person name="Biondi E."/>
            <person name="Juul S."/>
            <person name="Turner D."/>
            <person name="Coute Y."/>
            <person name="Claverie J.-M."/>
            <person name="Abergel C."/>
        </authorList>
    </citation>
    <scope>NUCLEOTIDE SEQUENCE [LARGE SCALE GENOMIC DNA]</scope>
</reference>
<accession>A0A2P1EL64</accession>
<dbReference type="CDD" id="cd00154">
    <property type="entry name" value="Rab"/>
    <property type="match status" value="1"/>
</dbReference>
<comment type="subcellular location">
    <subcellularLocation>
        <location evidence="1">Host cell membrane</location>
        <topology evidence="1">Lipid-anchor</topology>
        <orientation evidence="1">Cytoplasmic side</orientation>
    </subcellularLocation>
</comment>
<dbReference type="SMART" id="SM00177">
    <property type="entry name" value="ARF"/>
    <property type="match status" value="1"/>
</dbReference>
<dbReference type="FunFam" id="3.40.50.300:FF:002456">
    <property type="entry name" value="Small GTP-binding protein, putative"/>
    <property type="match status" value="1"/>
</dbReference>
<evidence type="ECO:0000256" key="2">
    <source>
        <dbReference type="ARBA" id="ARBA00022741"/>
    </source>
</evidence>
<dbReference type="GO" id="GO:0003924">
    <property type="term" value="F:GTPase activity"/>
    <property type="evidence" value="ECO:0007669"/>
    <property type="project" value="InterPro"/>
</dbReference>
<organism evidence="3 4">
    <name type="scientific">Moumouvirus australiensis</name>
    <dbReference type="NCBI Taxonomy" id="2109587"/>
    <lineage>
        <taxon>Viruses</taxon>
        <taxon>Varidnaviria</taxon>
        <taxon>Bamfordvirae</taxon>
        <taxon>Nucleocytoviricota</taxon>
        <taxon>Megaviricetes</taxon>
        <taxon>Imitervirales</taxon>
        <taxon>Mimiviridae</taxon>
        <taxon>Megamimivirinae</taxon>
        <taxon>Moumouvirus</taxon>
        <taxon>Moumouvirus australiense</taxon>
    </lineage>
</organism>
<dbReference type="Pfam" id="PF00071">
    <property type="entry name" value="Ras"/>
    <property type="match status" value="1"/>
</dbReference>
<dbReference type="InterPro" id="IPR001806">
    <property type="entry name" value="Small_GTPase"/>
</dbReference>
<dbReference type="PANTHER" id="PTHR47978">
    <property type="match status" value="1"/>
</dbReference>
<dbReference type="PRINTS" id="PR00449">
    <property type="entry name" value="RASTRNSFRMNG"/>
</dbReference>
<gene>
    <name evidence="3" type="ORF">mc_253</name>
</gene>
<dbReference type="PROSITE" id="PS51421">
    <property type="entry name" value="RAS"/>
    <property type="match status" value="1"/>
</dbReference>